<dbReference type="Pfam" id="PF00931">
    <property type="entry name" value="NB-ARC"/>
    <property type="match status" value="1"/>
</dbReference>
<dbReference type="AlphaFoldDB" id="A0A9W6RKX1"/>
<dbReference type="PANTHER" id="PTHR46082:SF6">
    <property type="entry name" value="AAA+ ATPASE DOMAIN-CONTAINING PROTEIN-RELATED"/>
    <property type="match status" value="1"/>
</dbReference>
<feature type="domain" description="NB-ARC" evidence="2">
    <location>
        <begin position="73"/>
        <end position="220"/>
    </location>
</feature>
<dbReference type="EMBL" id="BSTJ01000006">
    <property type="protein sequence ID" value="GLY76860.1"/>
    <property type="molecule type" value="Genomic_DNA"/>
</dbReference>
<reference evidence="3" key="1">
    <citation type="submission" date="2023-03" db="EMBL/GenBank/DDBJ databases">
        <title>Actinoallomurus iriomotensis NBRC 103681.</title>
        <authorList>
            <person name="Ichikawa N."/>
            <person name="Sato H."/>
            <person name="Tonouchi N."/>
        </authorList>
    </citation>
    <scope>NUCLEOTIDE SEQUENCE</scope>
    <source>
        <strain evidence="3">NBRC 103681</strain>
    </source>
</reference>
<gene>
    <name evidence="3" type="ORF">Airi01_051270</name>
</gene>
<comment type="caution">
    <text evidence="3">The sequence shown here is derived from an EMBL/GenBank/DDBJ whole genome shotgun (WGS) entry which is preliminary data.</text>
</comment>
<dbReference type="GO" id="GO:0043531">
    <property type="term" value="F:ADP binding"/>
    <property type="evidence" value="ECO:0007669"/>
    <property type="project" value="InterPro"/>
</dbReference>
<accession>A0A9W6RKX1</accession>
<dbReference type="InterPro" id="IPR002182">
    <property type="entry name" value="NB-ARC"/>
</dbReference>
<proteinExistence type="predicted"/>
<dbReference type="SUPFAM" id="SSF48452">
    <property type="entry name" value="TPR-like"/>
    <property type="match status" value="3"/>
</dbReference>
<dbReference type="Gene3D" id="1.25.40.10">
    <property type="entry name" value="Tetratricopeptide repeat domain"/>
    <property type="match status" value="3"/>
</dbReference>
<dbReference type="RefSeq" id="WP_285625596.1">
    <property type="nucleotide sequence ID" value="NZ_BSTJ01000006.1"/>
</dbReference>
<dbReference type="InterPro" id="IPR011990">
    <property type="entry name" value="TPR-like_helical_dom_sf"/>
</dbReference>
<dbReference type="Pfam" id="PF13374">
    <property type="entry name" value="TPR_10"/>
    <property type="match status" value="3"/>
</dbReference>
<dbReference type="Proteomes" id="UP001165135">
    <property type="component" value="Unassembled WGS sequence"/>
</dbReference>
<sequence>MTRSGASDGGRSPDGTGGDVFLGPNALIIGDDATQINNYYVSPQPPEGFVQIGVIPREADHFQFRTAIDDLDVALSRGDAAVLCQVVSGIGGVGKTQIAAHYARHRRDARDVDLLLWVNARSRDAIVSAYVQAGRRMACVTSNDVEEAAQEFLTCLETTDRRWLIVLDDLADPGDLRRLWPPRHPAGRVLVTTRRRDSVLTGTGRQAITVGLFSPEQATAYLAATLAAHRRDDDPEQMRGLAEDLGHLPLALAQAAAYLMDRGLDCSAYRRRLRDSRLTLREVLPEDSSLPDEQLATVAATWSLSIELADRLAPAGLARPMLELAGLLDANGIPVAVLTCPATLAYLSAQRDPAARAAADPPVRDDRDLTADDARDALRCLYRLHLVDIASGAADEIVRVHGLIQRATRDQLATDRFDRAVQAASEALLEVWPATGQFADDEAFRVNATALSANAGARLWALDAHRVLVRTGHSLGEARFLASAVAHWEQTRHASEENLGADHRETWAVRYHLALAQWTAGDHATALSSLADLLADQIRVVGTEHPRTSVTRTRLAELLGQSGDQAGAIRDFEALLADQVRTLGTDHLQTVATRRRLAIWRWTAGHRADAVRILQAVLTDQERLLGSDDRATQATRRLLTEWRVWAESPPGAAETEAPPRTETKRRNRRTVRRSKARTLRLAAGGRAPTPDETRWRARELIASLKELLAEQLRALGADHPEVLATRAQLAARQWQAGDRAGALNTTEELLAEQSRVLGPEHADTLATRRRLAKRLWEGGRRADALAALKDLHALQVHMLGSDHVDPMNTHRQLIEWQWQIGNRGGAVQATETLLAKQRRLLGPDHADVMATRRRLAQWQGQLGNPERAVELLEELLAQQLRTLGPSHPRTRVTRRQLAQWRKAAGDLAGALNDTEALLAEQVRVLGPEHPDTVQTRRHADALRNDLGR</sequence>
<dbReference type="Gene3D" id="3.40.50.300">
    <property type="entry name" value="P-loop containing nucleotide triphosphate hydrolases"/>
    <property type="match status" value="1"/>
</dbReference>
<dbReference type="InterPro" id="IPR053137">
    <property type="entry name" value="NLR-like"/>
</dbReference>
<feature type="region of interest" description="Disordered" evidence="1">
    <location>
        <begin position="648"/>
        <end position="675"/>
    </location>
</feature>
<name>A0A9W6RKX1_9ACTN</name>
<dbReference type="InterPro" id="IPR027417">
    <property type="entry name" value="P-loop_NTPase"/>
</dbReference>
<feature type="region of interest" description="Disordered" evidence="1">
    <location>
        <begin position="929"/>
        <end position="948"/>
    </location>
</feature>
<evidence type="ECO:0000313" key="4">
    <source>
        <dbReference type="Proteomes" id="UP001165135"/>
    </source>
</evidence>
<feature type="compositionally biased region" description="Basic and acidic residues" evidence="1">
    <location>
        <begin position="937"/>
        <end position="948"/>
    </location>
</feature>
<organism evidence="3 4">
    <name type="scientific">Actinoallomurus iriomotensis</name>
    <dbReference type="NCBI Taxonomy" id="478107"/>
    <lineage>
        <taxon>Bacteria</taxon>
        <taxon>Bacillati</taxon>
        <taxon>Actinomycetota</taxon>
        <taxon>Actinomycetes</taxon>
        <taxon>Streptosporangiales</taxon>
        <taxon>Thermomonosporaceae</taxon>
        <taxon>Actinoallomurus</taxon>
    </lineage>
</organism>
<feature type="compositionally biased region" description="Basic residues" evidence="1">
    <location>
        <begin position="665"/>
        <end position="675"/>
    </location>
</feature>
<evidence type="ECO:0000313" key="3">
    <source>
        <dbReference type="EMBL" id="GLY76860.1"/>
    </source>
</evidence>
<protein>
    <recommendedName>
        <fullName evidence="2">NB-ARC domain-containing protein</fullName>
    </recommendedName>
</protein>
<dbReference type="SUPFAM" id="SSF52540">
    <property type="entry name" value="P-loop containing nucleoside triphosphate hydrolases"/>
    <property type="match status" value="1"/>
</dbReference>
<evidence type="ECO:0000259" key="2">
    <source>
        <dbReference type="Pfam" id="PF00931"/>
    </source>
</evidence>
<dbReference type="PANTHER" id="PTHR46082">
    <property type="entry name" value="ATP/GTP-BINDING PROTEIN-RELATED"/>
    <property type="match status" value="1"/>
</dbReference>
<evidence type="ECO:0000256" key="1">
    <source>
        <dbReference type="SAM" id="MobiDB-lite"/>
    </source>
</evidence>